<comment type="similarity">
    <text evidence="7">Belongs to the peptidase S1 family. CLIP subfamily.</text>
</comment>
<evidence type="ECO:0000256" key="6">
    <source>
        <dbReference type="ARBA" id="ARBA00023157"/>
    </source>
</evidence>
<organism evidence="11 12">
    <name type="scientific">Diaphorina citri</name>
    <name type="common">Asian citrus psyllid</name>
    <dbReference type="NCBI Taxonomy" id="121845"/>
    <lineage>
        <taxon>Eukaryota</taxon>
        <taxon>Metazoa</taxon>
        <taxon>Ecdysozoa</taxon>
        <taxon>Arthropoda</taxon>
        <taxon>Hexapoda</taxon>
        <taxon>Insecta</taxon>
        <taxon>Pterygota</taxon>
        <taxon>Neoptera</taxon>
        <taxon>Paraneoptera</taxon>
        <taxon>Hemiptera</taxon>
        <taxon>Sternorrhyncha</taxon>
        <taxon>Psylloidea</taxon>
        <taxon>Psyllidae</taxon>
        <taxon>Diaphorininae</taxon>
        <taxon>Diaphorina</taxon>
    </lineage>
</organism>
<name>A0A3Q0J2F6_DIACI</name>
<dbReference type="KEGG" id="dci:103511632"/>
<protein>
    <submittedName>
        <fullName evidence="12">Uncharacterized protein LOC103511632</fullName>
    </submittedName>
</protein>
<feature type="compositionally biased region" description="Polar residues" evidence="9">
    <location>
        <begin position="250"/>
        <end position="259"/>
    </location>
</feature>
<dbReference type="InterPro" id="IPR009003">
    <property type="entry name" value="Peptidase_S1_PA"/>
</dbReference>
<dbReference type="CDD" id="cd00190">
    <property type="entry name" value="Tryp_SPc"/>
    <property type="match status" value="1"/>
</dbReference>
<evidence type="ECO:0000313" key="12">
    <source>
        <dbReference type="RefSeq" id="XP_026681138.1"/>
    </source>
</evidence>
<sequence length="596" mass="67146">MFTIFGFKAASVYIVLVFLIEFNISFKFPSQDSHAQGTNAAQNETKIKSRDVSSDTYTPEVISLRNPDLFQEVPTIQNSIDGWRVYGLNNEDNSALDYKKNKNLYKADDVRWVSENWKNIQTTKNKNILMEVLGEKNRNNNLNNNKTADNPKGFQNDILDMLGKMIPQTCFYNGAKFDCSLSISCVLEGGKPLDLCSGGMIWSCCVSRDKMHMVHNTPTLNTVGALENATMQFIMQHQQEQQYHQQNQQDPPHSLSSDHYPIYSSNHLDQYHQQNQQDPPHSLSSDHYPIYSSNHLDARPIPTFFTQTQKPHFLLNLLQGFQQPWSLTTTKPTFVYMNSRPHASQPMSTTLPDVIVRPVMADSSVASSQTVSQTTGFRGCGELYTRSHRIVGGHSTSFGSHPWQAAIIKSGFLSKKLSCGGALLNNRWVVTAAHCVATTANSNLKVRLGEWDVRDTSEKFLHEEFSVERKEVRLKTMSANQMFGINTLVRLESVSTVPTILQEVEVEVIPNDRCQRWFRSAGRRETIHDVFLCAGYKEGGRDSCQGDSGGPLTMSLDGRKTLIGLVSWGIGCGREHLPGVYTNIQKFVPWIDKVMV</sequence>
<accession>A0A3Q0J2F6</accession>
<dbReference type="RefSeq" id="XP_026681138.1">
    <property type="nucleotide sequence ID" value="XM_026825337.1"/>
</dbReference>
<evidence type="ECO:0000256" key="2">
    <source>
        <dbReference type="ARBA" id="ARBA00022525"/>
    </source>
</evidence>
<dbReference type="PROSITE" id="PS00134">
    <property type="entry name" value="TRYPSIN_HIS"/>
    <property type="match status" value="1"/>
</dbReference>
<dbReference type="Gene3D" id="2.40.10.10">
    <property type="entry name" value="Trypsin-like serine proteases"/>
    <property type="match status" value="2"/>
</dbReference>
<keyword evidence="2" id="KW-0964">Secreted</keyword>
<dbReference type="GeneID" id="103511632"/>
<dbReference type="InterPro" id="IPR018114">
    <property type="entry name" value="TRYPSIN_HIS"/>
</dbReference>
<reference evidence="12" key="1">
    <citation type="submission" date="2025-08" db="UniProtKB">
        <authorList>
            <consortium name="RefSeq"/>
        </authorList>
    </citation>
    <scope>IDENTIFICATION</scope>
</reference>
<proteinExistence type="inferred from homology"/>
<dbReference type="STRING" id="121845.A0A3Q0J2F6"/>
<dbReference type="PROSITE" id="PS00135">
    <property type="entry name" value="TRYPSIN_SER"/>
    <property type="match status" value="1"/>
</dbReference>
<dbReference type="PROSITE" id="PS50240">
    <property type="entry name" value="TRYPSIN_DOM"/>
    <property type="match status" value="1"/>
</dbReference>
<evidence type="ECO:0000256" key="1">
    <source>
        <dbReference type="ARBA" id="ARBA00004613"/>
    </source>
</evidence>
<dbReference type="InterPro" id="IPR043504">
    <property type="entry name" value="Peptidase_S1_PA_chymotrypsin"/>
</dbReference>
<keyword evidence="6" id="KW-1015">Disulfide bond</keyword>
<dbReference type="InterPro" id="IPR001314">
    <property type="entry name" value="Peptidase_S1A"/>
</dbReference>
<dbReference type="GO" id="GO:0005615">
    <property type="term" value="C:extracellular space"/>
    <property type="evidence" value="ECO:0007669"/>
    <property type="project" value="TreeGrafter"/>
</dbReference>
<keyword evidence="5 8" id="KW-0720">Serine protease</keyword>
<keyword evidence="4 8" id="KW-0378">Hydrolase</keyword>
<evidence type="ECO:0000256" key="9">
    <source>
        <dbReference type="SAM" id="MobiDB-lite"/>
    </source>
</evidence>
<dbReference type="PRINTS" id="PR00722">
    <property type="entry name" value="CHYMOTRYPSIN"/>
</dbReference>
<evidence type="ECO:0000313" key="11">
    <source>
        <dbReference type="Proteomes" id="UP000079169"/>
    </source>
</evidence>
<dbReference type="PaxDb" id="121845-A0A3Q0J2F6"/>
<evidence type="ECO:0000256" key="7">
    <source>
        <dbReference type="ARBA" id="ARBA00024195"/>
    </source>
</evidence>
<gene>
    <name evidence="12" type="primary">LOC103511632</name>
</gene>
<dbReference type="Proteomes" id="UP000079169">
    <property type="component" value="Unplaced"/>
</dbReference>
<dbReference type="InterPro" id="IPR050127">
    <property type="entry name" value="Serine_Proteases_S1"/>
</dbReference>
<dbReference type="GO" id="GO:0006508">
    <property type="term" value="P:proteolysis"/>
    <property type="evidence" value="ECO:0007669"/>
    <property type="project" value="UniProtKB-KW"/>
</dbReference>
<dbReference type="InterPro" id="IPR033116">
    <property type="entry name" value="TRYPSIN_SER"/>
</dbReference>
<keyword evidence="3 8" id="KW-0645">Protease</keyword>
<dbReference type="AlphaFoldDB" id="A0A3Q0J2F6"/>
<dbReference type="InterPro" id="IPR001254">
    <property type="entry name" value="Trypsin_dom"/>
</dbReference>
<evidence type="ECO:0000256" key="3">
    <source>
        <dbReference type="ARBA" id="ARBA00022670"/>
    </source>
</evidence>
<dbReference type="PANTHER" id="PTHR24264:SF65">
    <property type="entry name" value="SRCR DOMAIN-CONTAINING PROTEIN"/>
    <property type="match status" value="1"/>
</dbReference>
<dbReference type="SUPFAM" id="SSF50494">
    <property type="entry name" value="Trypsin-like serine proteases"/>
    <property type="match status" value="1"/>
</dbReference>
<evidence type="ECO:0000256" key="8">
    <source>
        <dbReference type="RuleBase" id="RU363034"/>
    </source>
</evidence>
<evidence type="ECO:0000259" key="10">
    <source>
        <dbReference type="PROSITE" id="PS50240"/>
    </source>
</evidence>
<feature type="region of interest" description="Disordered" evidence="9">
    <location>
        <begin position="237"/>
        <end position="259"/>
    </location>
</feature>
<feature type="domain" description="Peptidase S1" evidence="10">
    <location>
        <begin position="390"/>
        <end position="596"/>
    </location>
</feature>
<dbReference type="PANTHER" id="PTHR24264">
    <property type="entry name" value="TRYPSIN-RELATED"/>
    <property type="match status" value="1"/>
</dbReference>
<dbReference type="FunFam" id="2.40.10.10:FF:000002">
    <property type="entry name" value="Transmembrane protease serine"/>
    <property type="match status" value="1"/>
</dbReference>
<dbReference type="SMART" id="SM00020">
    <property type="entry name" value="Tryp_SPc"/>
    <property type="match status" value="1"/>
</dbReference>
<keyword evidence="11" id="KW-1185">Reference proteome</keyword>
<feature type="compositionally biased region" description="Low complexity" evidence="9">
    <location>
        <begin position="237"/>
        <end position="249"/>
    </location>
</feature>
<dbReference type="Pfam" id="PF00089">
    <property type="entry name" value="Trypsin"/>
    <property type="match status" value="2"/>
</dbReference>
<evidence type="ECO:0000256" key="4">
    <source>
        <dbReference type="ARBA" id="ARBA00022801"/>
    </source>
</evidence>
<comment type="subcellular location">
    <subcellularLocation>
        <location evidence="1">Secreted</location>
    </subcellularLocation>
</comment>
<dbReference type="GO" id="GO:0004252">
    <property type="term" value="F:serine-type endopeptidase activity"/>
    <property type="evidence" value="ECO:0007669"/>
    <property type="project" value="InterPro"/>
</dbReference>
<evidence type="ECO:0000256" key="5">
    <source>
        <dbReference type="ARBA" id="ARBA00022825"/>
    </source>
</evidence>